<feature type="chain" id="PRO_5030986629" evidence="1">
    <location>
        <begin position="21"/>
        <end position="674"/>
    </location>
</feature>
<sequence>MIYRKVLLSLTFACALLGHVAIDRVTAQDTYSESQRYQRAVSERVRSVADEALPSVVGIEVIGALQSDGEVRQDAPTSGLVIDREGYVLASSWVTRGASASIIVTLGTGERFPARVVAEDEHRELTLLKIDPKDTELQPISLEPLDASGNATSMPPIGATLLAIARYGESNVPMISTGVLSAVDRLDGTAVQSDVRISPVFYGGPLLDLRGHLIGVLIPAVGENGAEDPTEWYDSGIAFAIPADVIAEKLERLRNGETIRSGLLGLVVGGSDPYAPGTNLAAVRKRSPADKAGLQAGDKLLKVGGRVVRRRQEVKLALGRFDSGEEVTIEYERDGKSQTTVATLAETIEPLRPQYIGITSDGGRITSILPQSPADGVLKVGDKLNSLDDTPIEDESALRQRLWSADPATPIRLAIERESDTTLSKEITPASWAGPLDQLHLDEMMQKEADSLAKEETWTSTTLRLPDIVNEALLWHPPLETDAEVNTDEETPVAPTALAICLLPPSQRDLEEEIKRWKNVARQTRVAICLIASEDEERWQLSEIDAVSKLTTAAIKRSGADPHAVSVIGVGVLSGQTAEQTKASGPGDSMALAVSLSTDNLYSGVAIPANTKPPAVRLRRDAPMRLLRVLVSSPPNDELPSWTETLGRLGCPVQTTGDMDREGLMNWCRSLPIY</sequence>
<dbReference type="SUPFAM" id="SSF50156">
    <property type="entry name" value="PDZ domain-like"/>
    <property type="match status" value="2"/>
</dbReference>
<protein>
    <submittedName>
        <fullName evidence="3">S1-C subfamily serine protease</fullName>
    </submittedName>
</protein>
<gene>
    <name evidence="3" type="ORF">FHS27_003065</name>
</gene>
<keyword evidence="3" id="KW-0378">Hydrolase</keyword>
<dbReference type="GO" id="GO:0004252">
    <property type="term" value="F:serine-type endopeptidase activity"/>
    <property type="evidence" value="ECO:0007669"/>
    <property type="project" value="InterPro"/>
</dbReference>
<dbReference type="InterPro" id="IPR001940">
    <property type="entry name" value="Peptidase_S1C"/>
</dbReference>
<dbReference type="SUPFAM" id="SSF50494">
    <property type="entry name" value="Trypsin-like serine proteases"/>
    <property type="match status" value="1"/>
</dbReference>
<dbReference type="InterPro" id="IPR001478">
    <property type="entry name" value="PDZ"/>
</dbReference>
<dbReference type="PANTHER" id="PTHR43019">
    <property type="entry name" value="SERINE ENDOPROTEASE DEGS"/>
    <property type="match status" value="1"/>
</dbReference>
<dbReference type="Pfam" id="PF13180">
    <property type="entry name" value="PDZ_2"/>
    <property type="match status" value="1"/>
</dbReference>
<dbReference type="SMART" id="SM00228">
    <property type="entry name" value="PDZ"/>
    <property type="match status" value="2"/>
</dbReference>
<dbReference type="PRINTS" id="PR00834">
    <property type="entry name" value="PROTEASES2C"/>
</dbReference>
<comment type="caution">
    <text evidence="3">The sequence shown here is derived from an EMBL/GenBank/DDBJ whole genome shotgun (WGS) entry which is preliminary data.</text>
</comment>
<keyword evidence="1" id="KW-0732">Signal</keyword>
<name>A0A7W5H6U3_9BACT</name>
<reference evidence="3 4" key="1">
    <citation type="submission" date="2020-08" db="EMBL/GenBank/DDBJ databases">
        <title>Genomic Encyclopedia of Type Strains, Phase III (KMG-III): the genomes of soil and plant-associated and newly described type strains.</title>
        <authorList>
            <person name="Whitman W."/>
        </authorList>
    </citation>
    <scope>NUCLEOTIDE SEQUENCE [LARGE SCALE GENOMIC DNA]</scope>
    <source>
        <strain evidence="3 4">CECT 8075</strain>
    </source>
</reference>
<feature type="signal peptide" evidence="1">
    <location>
        <begin position="1"/>
        <end position="20"/>
    </location>
</feature>
<dbReference type="Gene3D" id="2.30.42.10">
    <property type="match status" value="2"/>
</dbReference>
<proteinExistence type="predicted"/>
<evidence type="ECO:0000256" key="1">
    <source>
        <dbReference type="SAM" id="SignalP"/>
    </source>
</evidence>
<dbReference type="InterPro" id="IPR009003">
    <property type="entry name" value="Peptidase_S1_PA"/>
</dbReference>
<dbReference type="Proteomes" id="UP000536179">
    <property type="component" value="Unassembled WGS sequence"/>
</dbReference>
<dbReference type="PROSITE" id="PS50106">
    <property type="entry name" value="PDZ"/>
    <property type="match status" value="2"/>
</dbReference>
<accession>A0A7W5H6U3</accession>
<evidence type="ECO:0000313" key="3">
    <source>
        <dbReference type="EMBL" id="MBB3207246.1"/>
    </source>
</evidence>
<dbReference type="AlphaFoldDB" id="A0A7W5H6U3"/>
<organism evidence="3 4">
    <name type="scientific">Aporhodopirellula rubra</name>
    <dbReference type="NCBI Taxonomy" id="980271"/>
    <lineage>
        <taxon>Bacteria</taxon>
        <taxon>Pseudomonadati</taxon>
        <taxon>Planctomycetota</taxon>
        <taxon>Planctomycetia</taxon>
        <taxon>Pirellulales</taxon>
        <taxon>Pirellulaceae</taxon>
        <taxon>Aporhodopirellula</taxon>
    </lineage>
</organism>
<dbReference type="InterPro" id="IPR043504">
    <property type="entry name" value="Peptidase_S1_PA_chymotrypsin"/>
</dbReference>
<dbReference type="EMBL" id="JACHXU010000009">
    <property type="protein sequence ID" value="MBB3207246.1"/>
    <property type="molecule type" value="Genomic_DNA"/>
</dbReference>
<dbReference type="GO" id="GO:0006508">
    <property type="term" value="P:proteolysis"/>
    <property type="evidence" value="ECO:0007669"/>
    <property type="project" value="UniProtKB-KW"/>
</dbReference>
<evidence type="ECO:0000259" key="2">
    <source>
        <dbReference type="PROSITE" id="PS50106"/>
    </source>
</evidence>
<feature type="domain" description="PDZ" evidence="2">
    <location>
        <begin position="247"/>
        <end position="335"/>
    </location>
</feature>
<evidence type="ECO:0000313" key="4">
    <source>
        <dbReference type="Proteomes" id="UP000536179"/>
    </source>
</evidence>
<dbReference type="PANTHER" id="PTHR43019:SF23">
    <property type="entry name" value="PROTEASE DO-LIKE 5, CHLOROPLASTIC"/>
    <property type="match status" value="1"/>
</dbReference>
<feature type="domain" description="PDZ" evidence="2">
    <location>
        <begin position="326"/>
        <end position="394"/>
    </location>
</feature>
<dbReference type="InterPro" id="IPR036034">
    <property type="entry name" value="PDZ_sf"/>
</dbReference>
<dbReference type="RefSeq" id="WP_184305596.1">
    <property type="nucleotide sequence ID" value="NZ_JACHXU010000009.1"/>
</dbReference>
<dbReference type="Pfam" id="PF13365">
    <property type="entry name" value="Trypsin_2"/>
    <property type="match status" value="1"/>
</dbReference>
<dbReference type="Gene3D" id="2.40.10.10">
    <property type="entry name" value="Trypsin-like serine proteases"/>
    <property type="match status" value="2"/>
</dbReference>
<keyword evidence="3" id="KW-0645">Protease</keyword>
<keyword evidence="4" id="KW-1185">Reference proteome</keyword>